<evidence type="ECO:0000313" key="1">
    <source>
        <dbReference type="EMBL" id="KZX14913.1"/>
    </source>
</evidence>
<comment type="caution">
    <text evidence="1">The sequence shown here is derived from an EMBL/GenBank/DDBJ whole genome shotgun (WGS) entry which is preliminary data.</text>
</comment>
<sequence length="158" mass="18595">MDFNKYFNDKLDINTNYLVFENNDLIDLADPSLAIFKGINSTDYFYPYNPAALNYSLFIIDKNSNKAKDDIRINVLYDENIDEIKYQYNLLKNILNKIKIKKKGIIHLTDDFLIYRIAKNELIPLNDKSKFNLLNVYNLISKTPETNKNAWKNLKISI</sequence>
<reference evidence="1 2" key="1">
    <citation type="submission" date="2016-04" db="EMBL/GenBank/DDBJ databases">
        <title>Genome sequence of Methanobrevibacter cuticularis DSM 11139.</title>
        <authorList>
            <person name="Poehlein A."/>
            <person name="Seedorf H."/>
            <person name="Daniel R."/>
        </authorList>
    </citation>
    <scope>NUCLEOTIDE SEQUENCE [LARGE SCALE GENOMIC DNA]</scope>
    <source>
        <strain evidence="1 2">DSM 11139</strain>
    </source>
</reference>
<dbReference type="RefSeq" id="WP_067260386.1">
    <property type="nucleotide sequence ID" value="NZ_LWMW01000140.1"/>
</dbReference>
<dbReference type="PATRIC" id="fig|47311.3.peg.2013"/>
<dbReference type="EMBL" id="LWMW01000140">
    <property type="protein sequence ID" value="KZX14913.1"/>
    <property type="molecule type" value="Genomic_DNA"/>
</dbReference>
<evidence type="ECO:0000313" key="2">
    <source>
        <dbReference type="Proteomes" id="UP000077275"/>
    </source>
</evidence>
<proteinExistence type="predicted"/>
<accession>A0A166CVR7</accession>
<gene>
    <name evidence="1" type="ORF">MBCUT_18520</name>
</gene>
<name>A0A166CVR7_9EURY</name>
<protein>
    <submittedName>
        <fullName evidence="1">Uncharacterized protein</fullName>
    </submittedName>
</protein>
<keyword evidence="2" id="KW-1185">Reference proteome</keyword>
<dbReference type="Proteomes" id="UP000077275">
    <property type="component" value="Unassembled WGS sequence"/>
</dbReference>
<dbReference type="AlphaFoldDB" id="A0A166CVR7"/>
<organism evidence="1 2">
    <name type="scientific">Methanobrevibacter cuticularis</name>
    <dbReference type="NCBI Taxonomy" id="47311"/>
    <lineage>
        <taxon>Archaea</taxon>
        <taxon>Methanobacteriati</taxon>
        <taxon>Methanobacteriota</taxon>
        <taxon>Methanomada group</taxon>
        <taxon>Methanobacteria</taxon>
        <taxon>Methanobacteriales</taxon>
        <taxon>Methanobacteriaceae</taxon>
        <taxon>Methanobrevibacter</taxon>
    </lineage>
</organism>